<gene>
    <name evidence="1" type="ORF">VICG_01608</name>
</gene>
<reference evidence="2" key="1">
    <citation type="submission" date="2011-05" db="EMBL/GenBank/DDBJ databases">
        <title>The genome sequence of Vittaforma corneae strain ATCC 50505.</title>
        <authorList>
            <consortium name="The Broad Institute Genome Sequencing Platform"/>
            <person name="Cuomo C."/>
            <person name="Didier E."/>
            <person name="Bowers L."/>
            <person name="Young S.K."/>
            <person name="Zeng Q."/>
            <person name="Gargeya S."/>
            <person name="Fitzgerald M."/>
            <person name="Haas B."/>
            <person name="Abouelleil A."/>
            <person name="Alvarado L."/>
            <person name="Arachchi H.M."/>
            <person name="Berlin A."/>
            <person name="Chapman S.B."/>
            <person name="Gearin G."/>
            <person name="Goldberg J."/>
            <person name="Griggs A."/>
            <person name="Gujja S."/>
            <person name="Hansen M."/>
            <person name="Heiman D."/>
            <person name="Howarth C."/>
            <person name="Larimer J."/>
            <person name="Lui A."/>
            <person name="MacDonald P.J.P."/>
            <person name="McCowen C."/>
            <person name="Montmayeur A."/>
            <person name="Murphy C."/>
            <person name="Neiman D."/>
            <person name="Pearson M."/>
            <person name="Priest M."/>
            <person name="Roberts A."/>
            <person name="Saif S."/>
            <person name="Shea T."/>
            <person name="Sisk P."/>
            <person name="Stolte C."/>
            <person name="Sykes S."/>
            <person name="Wortman J."/>
            <person name="Nusbaum C."/>
            <person name="Birren B."/>
        </authorList>
    </citation>
    <scope>NUCLEOTIDE SEQUENCE [LARGE SCALE GENOMIC DNA]</scope>
    <source>
        <strain evidence="2">ATCC 50505</strain>
    </source>
</reference>
<dbReference type="AlphaFoldDB" id="L2GM41"/>
<protein>
    <submittedName>
        <fullName evidence="1">Uncharacterized protein</fullName>
    </submittedName>
</protein>
<name>L2GM41_VITCO</name>
<proteinExistence type="predicted"/>
<dbReference type="HOGENOM" id="CLU_1379087_0_0_1"/>
<dbReference type="InParanoid" id="L2GM41"/>
<dbReference type="GeneID" id="19882318"/>
<keyword evidence="2" id="KW-1185">Reference proteome</keyword>
<accession>L2GM41</accession>
<sequence length="198" mass="22826">MSWMFSGESVQKPCIGGALFSPRFCLFMKRVFEGEQVRTDVNDFDFLEIKRNTSYFLLRTPCFVVPSLTTASQAMATPNQCAKAAVDEDASSSRYMVVNYYKVVSCERNGLLVYDEFEGFNGMDVRCVRSCLYDVEVPVEHQEFYRHGVKCLALNARVPGEYEVSMENGTLVRDGMFYKVFGDGRYIFRNDRILYKFH</sequence>
<evidence type="ECO:0000313" key="1">
    <source>
        <dbReference type="EMBL" id="ELA41367.1"/>
    </source>
</evidence>
<dbReference type="VEuPathDB" id="MicrosporidiaDB:VICG_01608"/>
<dbReference type="EMBL" id="JH370145">
    <property type="protein sequence ID" value="ELA41367.1"/>
    <property type="molecule type" value="Genomic_DNA"/>
</dbReference>
<organism evidence="1 2">
    <name type="scientific">Vittaforma corneae (strain ATCC 50505)</name>
    <name type="common">Microsporidian parasite</name>
    <name type="synonym">Nosema corneum</name>
    <dbReference type="NCBI Taxonomy" id="993615"/>
    <lineage>
        <taxon>Eukaryota</taxon>
        <taxon>Fungi</taxon>
        <taxon>Fungi incertae sedis</taxon>
        <taxon>Microsporidia</taxon>
        <taxon>Nosematidae</taxon>
        <taxon>Vittaforma</taxon>
    </lineage>
</organism>
<evidence type="ECO:0000313" key="2">
    <source>
        <dbReference type="Proteomes" id="UP000011082"/>
    </source>
</evidence>
<dbReference type="RefSeq" id="XP_007605053.1">
    <property type="nucleotide sequence ID" value="XM_007604991.1"/>
</dbReference>
<dbReference type="Proteomes" id="UP000011082">
    <property type="component" value="Unassembled WGS sequence"/>
</dbReference>